<sequence length="92" mass="10654">MIRATFIEGTTYYFVVPSDSSCFGNIVVAIKKEGSEYTIVHACKNNEESAEKHCEHTVLANYLIEEWNNKHNNYSVQYKREHVVLKPDMIQV</sequence>
<protein>
    <submittedName>
        <fullName evidence="1">Uncharacterized protein</fullName>
    </submittedName>
</protein>
<dbReference type="Proteomes" id="UP001439875">
    <property type="component" value="Unassembled WGS sequence"/>
</dbReference>
<comment type="caution">
    <text evidence="1">The sequence shown here is derived from an EMBL/GenBank/DDBJ whole genome shotgun (WGS) entry which is preliminary data.</text>
</comment>
<evidence type="ECO:0000313" key="1">
    <source>
        <dbReference type="EMBL" id="MEQ2529164.1"/>
    </source>
</evidence>
<keyword evidence="2" id="KW-1185">Reference proteome</keyword>
<name>A0ACC6SJG9_9BACI</name>
<evidence type="ECO:0000313" key="2">
    <source>
        <dbReference type="Proteomes" id="UP001439875"/>
    </source>
</evidence>
<dbReference type="EMBL" id="JBBMEW010000029">
    <property type="protein sequence ID" value="MEQ2529164.1"/>
    <property type="molecule type" value="Genomic_DNA"/>
</dbReference>
<proteinExistence type="predicted"/>
<accession>A0ACC6SJG9</accession>
<reference evidence="1" key="1">
    <citation type="submission" date="2024-03" db="EMBL/GenBank/DDBJ databases">
        <title>Human intestinal bacterial collection.</title>
        <authorList>
            <person name="Pauvert C."/>
            <person name="Hitch T.C.A."/>
            <person name="Clavel T."/>
        </authorList>
    </citation>
    <scope>NUCLEOTIDE SEQUENCE</scope>
    <source>
        <strain evidence="1">CLA-AA-H227</strain>
    </source>
</reference>
<gene>
    <name evidence="1" type="ORF">WMO40_21045</name>
</gene>
<organism evidence="1 2">
    <name type="scientific">Robertmurraya yapensis</name>
    <name type="common">ex Hitch et al 2024</name>
    <dbReference type="NCBI Taxonomy" id="3133160"/>
    <lineage>
        <taxon>Bacteria</taxon>
        <taxon>Bacillati</taxon>
        <taxon>Bacillota</taxon>
        <taxon>Bacilli</taxon>
        <taxon>Bacillales</taxon>
        <taxon>Bacillaceae</taxon>
        <taxon>Robertmurraya</taxon>
    </lineage>
</organism>